<proteinExistence type="predicted"/>
<evidence type="ECO:0000313" key="2">
    <source>
        <dbReference type="Proteomes" id="UP001243846"/>
    </source>
</evidence>
<evidence type="ECO:0000313" key="1">
    <source>
        <dbReference type="EMBL" id="MDN3710916.1"/>
    </source>
</evidence>
<accession>A0ABT8D4Q9</accession>
<gene>
    <name evidence="1" type="ORF">QWZ10_02135</name>
</gene>
<reference evidence="2" key="1">
    <citation type="journal article" date="2019" name="Int. J. Syst. Evol. Microbiol.">
        <title>The Global Catalogue of Microorganisms (GCM) 10K type strain sequencing project: providing services to taxonomists for standard genome sequencing and annotation.</title>
        <authorList>
            <consortium name="The Broad Institute Genomics Platform"/>
            <consortium name="The Broad Institute Genome Sequencing Center for Infectious Disease"/>
            <person name="Wu L."/>
            <person name="Ma J."/>
        </authorList>
    </citation>
    <scope>NUCLEOTIDE SEQUENCE [LARGE SCALE GENOMIC DNA]</scope>
    <source>
        <strain evidence="2">CECT 8482</strain>
    </source>
</reference>
<keyword evidence="2" id="KW-1185">Reference proteome</keyword>
<protein>
    <submittedName>
        <fullName evidence="1">Uncharacterized protein</fullName>
    </submittedName>
</protein>
<comment type="caution">
    <text evidence="1">The sequence shown here is derived from an EMBL/GenBank/DDBJ whole genome shotgun (WGS) entry which is preliminary data.</text>
</comment>
<name>A0ABT8D4Q9_9RHOB</name>
<dbReference type="EMBL" id="JAUFRC010000001">
    <property type="protein sequence ID" value="MDN3710916.1"/>
    <property type="molecule type" value="Genomic_DNA"/>
</dbReference>
<sequence>MIGVIVWSSAVKRKAVIWCEDQGPLAYLHGLDNVLGGDEWPVTGAMVALDPKSATSCAMPSTSAFSMKRR</sequence>
<dbReference type="Proteomes" id="UP001243846">
    <property type="component" value="Unassembled WGS sequence"/>
</dbReference>
<organism evidence="1 2">
    <name type="scientific">Paracoccus cavernae</name>
    <dbReference type="NCBI Taxonomy" id="1571207"/>
    <lineage>
        <taxon>Bacteria</taxon>
        <taxon>Pseudomonadati</taxon>
        <taxon>Pseudomonadota</taxon>
        <taxon>Alphaproteobacteria</taxon>
        <taxon>Rhodobacterales</taxon>
        <taxon>Paracoccaceae</taxon>
        <taxon>Paracoccus</taxon>
    </lineage>
</organism>